<evidence type="ECO:0000259" key="1">
    <source>
        <dbReference type="Pfam" id="PF20028"/>
    </source>
</evidence>
<dbReference type="EMBL" id="JAZEWV010000009">
    <property type="protein sequence ID" value="MEE4543076.1"/>
    <property type="molecule type" value="Genomic_DNA"/>
</dbReference>
<dbReference type="SUPFAM" id="SSF50494">
    <property type="entry name" value="Trypsin-like serine proteases"/>
    <property type="match status" value="1"/>
</dbReference>
<dbReference type="RefSeq" id="WP_330795187.1">
    <property type="nucleotide sequence ID" value="NZ_JAZEWV010000009.1"/>
</dbReference>
<organism evidence="2 3">
    <name type="scientific">Actinacidiphila polyblastidii</name>
    <dbReference type="NCBI Taxonomy" id="3110430"/>
    <lineage>
        <taxon>Bacteria</taxon>
        <taxon>Bacillati</taxon>
        <taxon>Actinomycetota</taxon>
        <taxon>Actinomycetes</taxon>
        <taxon>Kitasatosporales</taxon>
        <taxon>Streptomycetaceae</taxon>
        <taxon>Actinacidiphila</taxon>
    </lineage>
</organism>
<name>A0ABU7PB83_9ACTN</name>
<protein>
    <submittedName>
        <fullName evidence="2">Trypsin-like peptidase domain-containing protein</fullName>
    </submittedName>
</protein>
<proteinExistence type="predicted"/>
<dbReference type="Pfam" id="PF20028">
    <property type="entry name" value="VMAP-C"/>
    <property type="match status" value="1"/>
</dbReference>
<comment type="caution">
    <text evidence="2">The sequence shown here is derived from an EMBL/GenBank/DDBJ whole genome shotgun (WGS) entry which is preliminary data.</text>
</comment>
<reference evidence="2 3" key="1">
    <citation type="submission" date="2023-12" db="EMBL/GenBank/DDBJ databases">
        <title>Streptomyces sp. V4-01.</title>
        <authorList>
            <person name="Somphong A."/>
            <person name="Phongsopitanun W."/>
        </authorList>
    </citation>
    <scope>NUCLEOTIDE SEQUENCE [LARGE SCALE GENOMIC DNA]</scope>
    <source>
        <strain evidence="2 3">V4-01</strain>
    </source>
</reference>
<dbReference type="Proteomes" id="UP001344658">
    <property type="component" value="Unassembled WGS sequence"/>
</dbReference>
<gene>
    <name evidence="2" type="ORF">V2S66_13995</name>
</gene>
<dbReference type="Pfam" id="PF13365">
    <property type="entry name" value="Trypsin_2"/>
    <property type="match status" value="1"/>
</dbReference>
<feature type="domain" description="vWA-MoxR associated protein C-terminal" evidence="1">
    <location>
        <begin position="375"/>
        <end position="621"/>
    </location>
</feature>
<dbReference type="InterPro" id="IPR043504">
    <property type="entry name" value="Peptidase_S1_PA_chymotrypsin"/>
</dbReference>
<keyword evidence="3" id="KW-1185">Reference proteome</keyword>
<dbReference type="Gene3D" id="2.40.10.10">
    <property type="entry name" value="Trypsin-like serine proteases"/>
    <property type="match status" value="1"/>
</dbReference>
<sequence>MTDEEDAYGQLLGSGFFVAPGKVLTCAHVVGGLERLRVRVGDRSLPATVITASQPGRDASGGDPPWPLPDLALLDVPAAGDVQVAWLDTAPGPRTWDTGKLMSCGFDMKGISTVPTVGSRAYTGGGIRQAPDGRLEVVELAGESVPLYRSGSMVWDPDTGRVVAVLKAARAEDDGLGGYAIPLVTWLSRALEPEVYEALMSAHDRFHARDRAWPAAAGRGGVQAEWAGEVRARPLLEAALLGLIADVRSQIPPGEIDDVVGPLLRVYVQPGAQVPLRRAAQLLAGLVSPSATYLHDALRLVEELSVAFGDRLGADWVRSAAQWAERCADELGQTTLLRAYRHQRERRTVTAPDRADPVLRVHVQPDLRPRRGWELSIRLHYPDGQVTPVLVSEKPLQTAALWRLLREELQRFIAGLRGTETVLLDLILPMDLQDLPVHAWPTTENRESIPIGHRLPVVVRAQERWQQPDYQRSRAALRTRWQRSAHRPDLPIHWVMCEDAGPAWLLQTGADGEDLEREGARYDMLGVTNPPGARFRRTDRLIRAGVTLGLPALIWPTGGCGVDHDSPHAAGSRCSGQNFREQFHDVLGAAPLAELPRRMMALRRSGTAPVADRVVLFWDDPAQACDDGELHEPTAPRS</sequence>
<dbReference type="InterPro" id="IPR009003">
    <property type="entry name" value="Peptidase_S1_PA"/>
</dbReference>
<accession>A0ABU7PB83</accession>
<evidence type="ECO:0000313" key="3">
    <source>
        <dbReference type="Proteomes" id="UP001344658"/>
    </source>
</evidence>
<dbReference type="InterPro" id="IPR045450">
    <property type="entry name" value="VMAP_C"/>
</dbReference>
<evidence type="ECO:0000313" key="2">
    <source>
        <dbReference type="EMBL" id="MEE4543076.1"/>
    </source>
</evidence>